<evidence type="ECO:0000259" key="9">
    <source>
        <dbReference type="PROSITE" id="PS50035"/>
    </source>
</evidence>
<dbReference type="GO" id="GO:0004630">
    <property type="term" value="F:phospholipase D activity"/>
    <property type="evidence" value="ECO:0007669"/>
    <property type="project" value="UniProtKB-UniRule"/>
</dbReference>
<feature type="region of interest" description="Disordered" evidence="8">
    <location>
        <begin position="320"/>
        <end position="352"/>
    </location>
</feature>
<dbReference type="GO" id="GO:0035091">
    <property type="term" value="F:phosphatidylinositol binding"/>
    <property type="evidence" value="ECO:0007669"/>
    <property type="project" value="InterPro"/>
</dbReference>
<feature type="compositionally biased region" description="Basic residues" evidence="8">
    <location>
        <begin position="594"/>
        <end position="603"/>
    </location>
</feature>
<feature type="region of interest" description="Disordered" evidence="8">
    <location>
        <begin position="1176"/>
        <end position="1200"/>
    </location>
</feature>
<dbReference type="SMART" id="SM00312">
    <property type="entry name" value="PX"/>
    <property type="match status" value="1"/>
</dbReference>
<feature type="region of interest" description="Disordered" evidence="8">
    <location>
        <begin position="1"/>
        <end position="159"/>
    </location>
</feature>
<keyword evidence="3" id="KW-0677">Repeat</keyword>
<dbReference type="SMART" id="SM00155">
    <property type="entry name" value="PLDc"/>
    <property type="match status" value="2"/>
</dbReference>
<name>A0AAN6JMN7_9BASI</name>
<accession>A0AAN6JMN7</accession>
<keyword evidence="11" id="KW-1185">Reference proteome</keyword>
<feature type="domain" description="PLD phosphodiesterase" evidence="9">
    <location>
        <begin position="1092"/>
        <end position="1119"/>
    </location>
</feature>
<feature type="region of interest" description="Disordered" evidence="8">
    <location>
        <begin position="1270"/>
        <end position="1449"/>
    </location>
</feature>
<feature type="compositionally biased region" description="Gly residues" evidence="8">
    <location>
        <begin position="320"/>
        <end position="338"/>
    </location>
</feature>
<dbReference type="Pfam" id="PF00614">
    <property type="entry name" value="PLDc"/>
    <property type="match status" value="2"/>
</dbReference>
<evidence type="ECO:0000256" key="6">
    <source>
        <dbReference type="ARBA" id="ARBA00023098"/>
    </source>
</evidence>
<feature type="compositionally biased region" description="Basic and acidic residues" evidence="8">
    <location>
        <begin position="581"/>
        <end position="593"/>
    </location>
</feature>
<dbReference type="SUPFAM" id="SSF56024">
    <property type="entry name" value="Phospholipase D/nuclease"/>
    <property type="match status" value="2"/>
</dbReference>
<proteinExistence type="inferred from homology"/>
<evidence type="ECO:0000256" key="8">
    <source>
        <dbReference type="SAM" id="MobiDB-lite"/>
    </source>
</evidence>
<feature type="compositionally biased region" description="Polar residues" evidence="8">
    <location>
        <begin position="1274"/>
        <end position="1287"/>
    </location>
</feature>
<dbReference type="InterPro" id="IPR001736">
    <property type="entry name" value="PLipase_D/transphosphatidylase"/>
</dbReference>
<dbReference type="InterPro" id="IPR015679">
    <property type="entry name" value="PLipase_D_fam"/>
</dbReference>
<dbReference type="SMART" id="SM00233">
    <property type="entry name" value="PH"/>
    <property type="match status" value="1"/>
</dbReference>
<dbReference type="EC" id="3.1.4.4" evidence="7"/>
<dbReference type="PANTHER" id="PTHR18896:SF76">
    <property type="entry name" value="PHOSPHOLIPASE"/>
    <property type="match status" value="1"/>
</dbReference>
<reference evidence="10" key="1">
    <citation type="journal article" date="2023" name="PhytoFront">
        <title>Draft Genome Resources of Seven Strains of Tilletia horrida, Causal Agent of Kernel Smut of Rice.</title>
        <authorList>
            <person name="Khanal S."/>
            <person name="Antony Babu S."/>
            <person name="Zhou X.G."/>
        </authorList>
    </citation>
    <scope>NUCLEOTIDE SEQUENCE</scope>
    <source>
        <strain evidence="10">TX3</strain>
    </source>
</reference>
<evidence type="ECO:0000256" key="4">
    <source>
        <dbReference type="ARBA" id="ARBA00022801"/>
    </source>
</evidence>
<feature type="compositionally biased region" description="Gly residues" evidence="8">
    <location>
        <begin position="1428"/>
        <end position="1438"/>
    </location>
</feature>
<feature type="compositionally biased region" description="Gly residues" evidence="8">
    <location>
        <begin position="1347"/>
        <end position="1357"/>
    </location>
</feature>
<keyword evidence="4 7" id="KW-0378">Hydrolase</keyword>
<feature type="compositionally biased region" description="Polar residues" evidence="8">
    <location>
        <begin position="27"/>
        <end position="44"/>
    </location>
</feature>
<dbReference type="PROSITE" id="PS50035">
    <property type="entry name" value="PLD"/>
    <property type="match status" value="2"/>
</dbReference>
<dbReference type="PIRSF" id="PIRSF009376">
    <property type="entry name" value="Phospholipase_D_euk"/>
    <property type="match status" value="1"/>
</dbReference>
<feature type="region of interest" description="Disordered" evidence="8">
    <location>
        <begin position="818"/>
        <end position="840"/>
    </location>
</feature>
<feature type="compositionally biased region" description="Polar residues" evidence="8">
    <location>
        <begin position="1183"/>
        <end position="1200"/>
    </location>
</feature>
<evidence type="ECO:0000256" key="3">
    <source>
        <dbReference type="ARBA" id="ARBA00022737"/>
    </source>
</evidence>
<dbReference type="CDD" id="cd09141">
    <property type="entry name" value="PLDc_vPLD1_2_yPLD_like_2"/>
    <property type="match status" value="1"/>
</dbReference>
<evidence type="ECO:0000313" key="11">
    <source>
        <dbReference type="Proteomes" id="UP001176521"/>
    </source>
</evidence>
<feature type="compositionally biased region" description="Low complexity" evidence="8">
    <location>
        <begin position="1412"/>
        <end position="1427"/>
    </location>
</feature>
<dbReference type="CDD" id="cd09138">
    <property type="entry name" value="PLDc_vPLD1_2_yPLD_like_1"/>
    <property type="match status" value="1"/>
</dbReference>
<feature type="domain" description="PLD phosphodiesterase" evidence="9">
    <location>
        <begin position="775"/>
        <end position="802"/>
    </location>
</feature>
<feature type="region of interest" description="Disordered" evidence="8">
    <location>
        <begin position="581"/>
        <end position="605"/>
    </location>
</feature>
<comment type="caution">
    <text evidence="10">The sequence shown here is derived from an EMBL/GenBank/DDBJ whole genome shotgun (WGS) entry which is preliminary data.</text>
</comment>
<sequence length="1503" mass="164419">MAESASAPGAERAPASTSATAAAPGEVSSSTSAPQQKGQPQHPLSTDADGERGDRTGDSSNAPAARKQRPSPMHLFSHSSSTRGQEGHSGHGSNSNDIQHQDKSQQQEQSQQSPPFTPTASARWTALKQKLRDSGAVRSSSTGPGATHDSAAGGGSSGQQNAVALAVANLRRRKKDSSGLKSAAKKVMGGIDLTKELESGVLPVFLVKMAFERDEQSHRRIPVLLNHVKLRIADSISAASTTGATVFRIELEYGDGMCRWVVYRQLRDFINLHAHYRAAALRGFLGRPVGASDGEALDLPSFPKTSIPYFNRITGSGSMSVGGSGGGHGNGNGNGTGNGTAQHDGRDDDPQALAAAVQSATSGQTNRSKAEFARAQREALEGYILELIKRVMFRPEANRILRFFEMSALGISLASRGGIQGKQGYLRIMSSNASRKSQHSKLFNKLNIAERREPRWCIVRESYIVMVEQPDSLQVWDVFLMDNDFTVERPKRLYKQTLHAIDELAHGDCTDEEVEEGDALAAADAGGGVGVHHKHHHRKSESEDKDATLRGTHPKSKLKDTAALLTGGQFTDKAIEKEAAKDKHLDADGEVKKPHAKRSRRKASASAVAGVSNHTFYIKNAERKIKLVAPNERQMEQFIASIERISDNNIFCGQNRFDSTFPIRLNCSAQWLVDGRDYYWNASKALLMAKERIYIHDWWLSPEVYLRRPGRPKYRLDNILKKKAEQGVKIFVIIYSEVSNSFTPTDSGYTKHRLLDLHPNIYVQRSPNHIQVGQFFWAHHEKLLVVDEVIAFMGGFDLCFGRYDTAAHVLVDDAEIGKDEHQEPLEPSGVDPDLLGPSRSGEEAHIWPGQDYANERVIEWHTLSKPEQDLFARDKYPRMPWHDTGIQLVGQPARDLCRHFVQRWDYLLRIKNHTRIMPFLLPPPDFLPSELEQYGLMGKCEAQICRSAGPWSLGLNKVECSIQNAYLKAIQMSEHFVIENQFFVTSTVVEGTKIENRIGDALVSRIIKAHREGTPWRAIIVIPLIPGFPMPIDSADATSIRIIVQCQARSISRGQHSIFGRLRREGIDPEDYISFFSLRNWGKLRGGQLVTEQVYVHGKIMIVDDRLALIGSANINERSQTGSRDSELAVVIRDMELVDGKMAGQPFKVGPFAHSLRLRLMREHLGLDVDALEERELHEQDETTANAEESARSSLNGDKASQTWSIDPAIFEDPLADEFYQDVWLASALKNTEIYRMVFKSVPDDTVTTWAQYKAFVAWAERVGRSAPKRASAHQDNLGQYGHSNLNEVGGDANASGGSGSGSRREGLNSQTASPSFAEKLLHPSSSERAGSRGGHHQAAASSSSTAGGGHGQGQGHGQAQAHGRRSGTSAHSSDSEGYAERKLEGVVNSVLPPGLQPARGPADAHKPTKPPAGVGTSTSGASAAGGSANGHGNGNGGPTPSAPGATDTFSDRELERMEALLEELQGNLVIHPTRFLEAEDFAGNFIFASDLLQSNMTFAVFA</sequence>
<dbReference type="Proteomes" id="UP001176521">
    <property type="component" value="Unassembled WGS sequence"/>
</dbReference>
<organism evidence="10 11">
    <name type="scientific">Tilletia horrida</name>
    <dbReference type="NCBI Taxonomy" id="155126"/>
    <lineage>
        <taxon>Eukaryota</taxon>
        <taxon>Fungi</taxon>
        <taxon>Dikarya</taxon>
        <taxon>Basidiomycota</taxon>
        <taxon>Ustilaginomycotina</taxon>
        <taxon>Exobasidiomycetes</taxon>
        <taxon>Tilletiales</taxon>
        <taxon>Tilletiaceae</taxon>
        <taxon>Tilletia</taxon>
    </lineage>
</organism>
<evidence type="ECO:0000256" key="1">
    <source>
        <dbReference type="ARBA" id="ARBA00000798"/>
    </source>
</evidence>
<dbReference type="EMBL" id="JAPDMQ010000016">
    <property type="protein sequence ID" value="KAK0540253.1"/>
    <property type="molecule type" value="Genomic_DNA"/>
</dbReference>
<evidence type="ECO:0000313" key="10">
    <source>
        <dbReference type="EMBL" id="KAK0540253.1"/>
    </source>
</evidence>
<dbReference type="InterPro" id="IPR001849">
    <property type="entry name" value="PH_domain"/>
</dbReference>
<gene>
    <name evidence="10" type="primary">SPO14</name>
    <name evidence="10" type="ORF">OC842_000548</name>
</gene>
<dbReference type="PANTHER" id="PTHR18896">
    <property type="entry name" value="PHOSPHOLIPASE D"/>
    <property type="match status" value="1"/>
</dbReference>
<dbReference type="InterPro" id="IPR016555">
    <property type="entry name" value="PLipase_D_euk"/>
</dbReference>
<keyword evidence="6" id="KW-0443">Lipid metabolism</keyword>
<comment type="catalytic activity">
    <reaction evidence="1 7">
        <text>a 1,2-diacyl-sn-glycero-3-phosphocholine + H2O = a 1,2-diacyl-sn-glycero-3-phosphate + choline + H(+)</text>
        <dbReference type="Rhea" id="RHEA:14445"/>
        <dbReference type="ChEBI" id="CHEBI:15354"/>
        <dbReference type="ChEBI" id="CHEBI:15377"/>
        <dbReference type="ChEBI" id="CHEBI:15378"/>
        <dbReference type="ChEBI" id="CHEBI:57643"/>
        <dbReference type="ChEBI" id="CHEBI:58608"/>
        <dbReference type="EC" id="3.1.4.4"/>
    </reaction>
</comment>
<comment type="similarity">
    <text evidence="2 7">Belongs to the phospholipase D family.</text>
</comment>
<evidence type="ECO:0000256" key="5">
    <source>
        <dbReference type="ARBA" id="ARBA00022963"/>
    </source>
</evidence>
<protein>
    <recommendedName>
        <fullName evidence="7">Phospholipase</fullName>
        <ecNumber evidence="7">3.1.4.4</ecNumber>
    </recommendedName>
</protein>
<feature type="compositionally biased region" description="Low complexity" evidence="8">
    <location>
        <begin position="13"/>
        <end position="24"/>
    </location>
</feature>
<dbReference type="GO" id="GO:0009395">
    <property type="term" value="P:phospholipid catabolic process"/>
    <property type="evidence" value="ECO:0007669"/>
    <property type="project" value="TreeGrafter"/>
</dbReference>
<dbReference type="FunFam" id="3.30.870.10:FF:000011">
    <property type="entry name" value="Phospholipase"/>
    <property type="match status" value="1"/>
</dbReference>
<feature type="compositionally biased region" description="Low complexity" evidence="8">
    <location>
        <begin position="1337"/>
        <end position="1346"/>
    </location>
</feature>
<dbReference type="InterPro" id="IPR001683">
    <property type="entry name" value="PX_dom"/>
</dbReference>
<dbReference type="GO" id="GO:0006654">
    <property type="term" value="P:phosphatidic acid biosynthetic process"/>
    <property type="evidence" value="ECO:0007669"/>
    <property type="project" value="InterPro"/>
</dbReference>
<keyword evidence="5 7" id="KW-0442">Lipid degradation</keyword>
<evidence type="ECO:0000256" key="7">
    <source>
        <dbReference type="PIRNR" id="PIRNR009376"/>
    </source>
</evidence>
<feature type="region of interest" description="Disordered" evidence="8">
    <location>
        <begin position="525"/>
        <end position="558"/>
    </location>
</feature>
<dbReference type="Gene3D" id="3.30.870.10">
    <property type="entry name" value="Endonuclease Chain A"/>
    <property type="match status" value="2"/>
</dbReference>
<dbReference type="GO" id="GO:0035556">
    <property type="term" value="P:intracellular signal transduction"/>
    <property type="evidence" value="ECO:0007669"/>
    <property type="project" value="InterPro"/>
</dbReference>
<evidence type="ECO:0000256" key="2">
    <source>
        <dbReference type="ARBA" id="ARBA00008664"/>
    </source>
</evidence>